<reference evidence="2" key="1">
    <citation type="submission" date="2018-01" db="EMBL/GenBank/DDBJ databases">
        <authorList>
            <person name="Li J."/>
        </authorList>
    </citation>
    <scope>NUCLEOTIDE SEQUENCE [LARGE SCALE GENOMIC DNA]</scope>
    <source>
        <strain evidence="2">2184</strain>
    </source>
</reference>
<keyword evidence="1" id="KW-0378">Hydrolase</keyword>
<evidence type="ECO:0000313" key="1">
    <source>
        <dbReference type="EMBL" id="AWB83846.1"/>
    </source>
</evidence>
<keyword evidence="2" id="KW-1185">Reference proteome</keyword>
<sequence>MVFAPLGEALGSRGVDMAAVAHGARGSARIDASAAELACAIAALPDEVDRVDIVGHSSGALVALRALAVPGVRERVGTLVGLGGAWRGTDHHGFLRPEWLVRLVFGESFVDLEHVAGEPALPEGVEVVSIVSDADSVVPEWSSTLGRVVTVSGVPHALLPGCTDEVLDALGL</sequence>
<dbReference type="Gene3D" id="3.40.50.1820">
    <property type="entry name" value="alpha/beta hydrolase"/>
    <property type="match status" value="1"/>
</dbReference>
<accession>A0A2S0WDK4</accession>
<name>A0A2S0WDK4_9CORY</name>
<dbReference type="AlphaFoldDB" id="A0A2S0WDK4"/>
<dbReference type="KEGG" id="clia:C3E79_04595"/>
<dbReference type="Proteomes" id="UP000244754">
    <property type="component" value="Chromosome"/>
</dbReference>
<organism evidence="1 2">
    <name type="scientific">Corynebacterium liangguodongii</name>
    <dbReference type="NCBI Taxonomy" id="2079535"/>
    <lineage>
        <taxon>Bacteria</taxon>
        <taxon>Bacillati</taxon>
        <taxon>Actinomycetota</taxon>
        <taxon>Actinomycetes</taxon>
        <taxon>Mycobacteriales</taxon>
        <taxon>Corynebacteriaceae</taxon>
        <taxon>Corynebacterium</taxon>
    </lineage>
</organism>
<dbReference type="GO" id="GO:0016787">
    <property type="term" value="F:hydrolase activity"/>
    <property type="evidence" value="ECO:0007669"/>
    <property type="project" value="UniProtKB-KW"/>
</dbReference>
<protein>
    <submittedName>
        <fullName evidence="1">Alpha/beta hydrolase</fullName>
    </submittedName>
</protein>
<dbReference type="SUPFAM" id="SSF53474">
    <property type="entry name" value="alpha/beta-Hydrolases"/>
    <property type="match status" value="1"/>
</dbReference>
<dbReference type="EMBL" id="CP026948">
    <property type="protein sequence ID" value="AWB83846.1"/>
    <property type="molecule type" value="Genomic_DNA"/>
</dbReference>
<evidence type="ECO:0000313" key="2">
    <source>
        <dbReference type="Proteomes" id="UP000244754"/>
    </source>
</evidence>
<dbReference type="InterPro" id="IPR029058">
    <property type="entry name" value="AB_hydrolase_fold"/>
</dbReference>
<gene>
    <name evidence="1" type="ORF">C3E79_04595</name>
</gene>
<proteinExistence type="predicted"/>